<evidence type="ECO:0000313" key="2">
    <source>
        <dbReference type="EMBL" id="AOW05841.1"/>
    </source>
</evidence>
<protein>
    <submittedName>
        <fullName evidence="2">Uncharacterized protein</fullName>
    </submittedName>
</protein>
<evidence type="ECO:0000313" key="3">
    <source>
        <dbReference type="Proteomes" id="UP000182444"/>
    </source>
</evidence>
<reference evidence="2 3" key="1">
    <citation type="journal article" date="2016" name="PLoS ONE">
        <title>Sequence Assembly of Yarrowia lipolytica Strain W29/CLIB89 Shows Transposable Element Diversity.</title>
        <authorList>
            <person name="Magnan C."/>
            <person name="Yu J."/>
            <person name="Chang I."/>
            <person name="Jahn E."/>
            <person name="Kanomata Y."/>
            <person name="Wu J."/>
            <person name="Zeller M."/>
            <person name="Oakes M."/>
            <person name="Baldi P."/>
            <person name="Sandmeyer S."/>
        </authorList>
    </citation>
    <scope>NUCLEOTIDE SEQUENCE [LARGE SCALE GENOMIC DNA]</scope>
    <source>
        <strain evidence="3">CLIB89(W29)</strain>
    </source>
</reference>
<organism evidence="2 3">
    <name type="scientific">Yarrowia lipolytica</name>
    <name type="common">Candida lipolytica</name>
    <dbReference type="NCBI Taxonomy" id="4952"/>
    <lineage>
        <taxon>Eukaryota</taxon>
        <taxon>Fungi</taxon>
        <taxon>Dikarya</taxon>
        <taxon>Ascomycota</taxon>
        <taxon>Saccharomycotina</taxon>
        <taxon>Dipodascomycetes</taxon>
        <taxon>Dipodascales</taxon>
        <taxon>Dipodascales incertae sedis</taxon>
        <taxon>Yarrowia</taxon>
    </lineage>
</organism>
<feature type="region of interest" description="Disordered" evidence="1">
    <location>
        <begin position="122"/>
        <end position="157"/>
    </location>
</feature>
<feature type="compositionally biased region" description="Low complexity" evidence="1">
    <location>
        <begin position="126"/>
        <end position="157"/>
    </location>
</feature>
<evidence type="ECO:0000256" key="1">
    <source>
        <dbReference type="SAM" id="MobiDB-lite"/>
    </source>
</evidence>
<dbReference type="RefSeq" id="XP_068139195.1">
    <property type="nucleotide sequence ID" value="XM_068283094.1"/>
</dbReference>
<dbReference type="GeneID" id="94583694"/>
<dbReference type="VEuPathDB" id="FungiDB:YALI1_E27604g"/>
<name>A0A1D8NJN0_YARLL</name>
<dbReference type="EMBL" id="CP017557">
    <property type="protein sequence ID" value="AOW05841.1"/>
    <property type="molecule type" value="Genomic_DNA"/>
</dbReference>
<gene>
    <name evidence="2" type="ORF">YALI1_E27604g</name>
</gene>
<accession>A0A1D8NJN0</accession>
<proteinExistence type="predicted"/>
<sequence>MHTFFRFSFDLVHLGQPLPTALLNVTGEAEEVSWRAFSGFLATRGACWRRFIRFSRRVTASSISFASWSHQQPRRTSLGGTYAQSGAITTLCGPLDGSRSCAGSIRTSTLCLALWIDRTCEGDRGSSVQSTTTTDSRQTTTVHTSTSSSTNTLSTIPTSRTRKYSQLSFYLRYR</sequence>
<dbReference type="Proteomes" id="UP000182444">
    <property type="component" value="Chromosome 1E"/>
</dbReference>
<dbReference type="AlphaFoldDB" id="A0A1D8NJN0"/>